<evidence type="ECO:0000313" key="2">
    <source>
        <dbReference type="EMBL" id="RDX72400.1"/>
    </source>
</evidence>
<dbReference type="PANTHER" id="PTHR47266">
    <property type="entry name" value="ENDONUCLEASE-RELATED"/>
    <property type="match status" value="1"/>
</dbReference>
<dbReference type="OrthoDB" id="10048726at2759"/>
<feature type="non-terminal residue" evidence="2">
    <location>
        <position position="1"/>
    </location>
</feature>
<keyword evidence="3" id="KW-1185">Reference proteome</keyword>
<dbReference type="Proteomes" id="UP000257109">
    <property type="component" value="Unassembled WGS sequence"/>
</dbReference>
<sequence>MSPWYVDICNYLVTSTYPIGASKDVKERLESNVKYYIWDDPYLWRACNDQVTRKCVPKSEINSVLHFCHSTIEGGHYGLMWMAQKPILFCEIFDVWGINFTGSFPVSCRNYYVLLAVDYVSRWVEARVTKTNDAKIVVDFVKSNIFCRFGMLKALINDQGSHFYNCIMAMLLKMYGVVHRVATIYHPQTNGNLKSSIRKLRKDGKFELKRLKSPLRGCFECHPTELSSVKLVTYWSRLSIKLTRQSRSAIWDDQANRE</sequence>
<accession>A0A371F279</accession>
<evidence type="ECO:0000259" key="1">
    <source>
        <dbReference type="PROSITE" id="PS50994"/>
    </source>
</evidence>
<dbReference type="InterPro" id="IPR012337">
    <property type="entry name" value="RNaseH-like_sf"/>
</dbReference>
<proteinExistence type="predicted"/>
<dbReference type="GO" id="GO:0003676">
    <property type="term" value="F:nucleic acid binding"/>
    <property type="evidence" value="ECO:0007669"/>
    <property type="project" value="InterPro"/>
</dbReference>
<evidence type="ECO:0000313" key="3">
    <source>
        <dbReference type="Proteomes" id="UP000257109"/>
    </source>
</evidence>
<dbReference type="InterPro" id="IPR052160">
    <property type="entry name" value="Gypsy_RT_Integrase-like"/>
</dbReference>
<dbReference type="EMBL" id="QJKJ01010919">
    <property type="protein sequence ID" value="RDX72400.1"/>
    <property type="molecule type" value="Genomic_DNA"/>
</dbReference>
<dbReference type="PROSITE" id="PS50994">
    <property type="entry name" value="INTEGRASE"/>
    <property type="match status" value="1"/>
</dbReference>
<dbReference type="AlphaFoldDB" id="A0A371F279"/>
<dbReference type="Gene3D" id="3.30.420.10">
    <property type="entry name" value="Ribonuclease H-like superfamily/Ribonuclease H"/>
    <property type="match status" value="1"/>
</dbReference>
<dbReference type="GO" id="GO:0015074">
    <property type="term" value="P:DNA integration"/>
    <property type="evidence" value="ECO:0007669"/>
    <property type="project" value="InterPro"/>
</dbReference>
<name>A0A371F279_MUCPR</name>
<reference evidence="2" key="1">
    <citation type="submission" date="2018-05" db="EMBL/GenBank/DDBJ databases">
        <title>Draft genome of Mucuna pruriens seed.</title>
        <authorList>
            <person name="Nnadi N.E."/>
            <person name="Vos R."/>
            <person name="Hasami M.H."/>
            <person name="Devisetty U.K."/>
            <person name="Aguiy J.C."/>
        </authorList>
    </citation>
    <scope>NUCLEOTIDE SEQUENCE [LARGE SCALE GENOMIC DNA]</scope>
    <source>
        <strain evidence="2">JCA_2017</strain>
    </source>
</reference>
<gene>
    <name evidence="2" type="primary">pol</name>
    <name evidence="2" type="ORF">CR513_48116</name>
</gene>
<organism evidence="2 3">
    <name type="scientific">Mucuna pruriens</name>
    <name type="common">Velvet bean</name>
    <name type="synonym">Dolichos pruriens</name>
    <dbReference type="NCBI Taxonomy" id="157652"/>
    <lineage>
        <taxon>Eukaryota</taxon>
        <taxon>Viridiplantae</taxon>
        <taxon>Streptophyta</taxon>
        <taxon>Embryophyta</taxon>
        <taxon>Tracheophyta</taxon>
        <taxon>Spermatophyta</taxon>
        <taxon>Magnoliopsida</taxon>
        <taxon>eudicotyledons</taxon>
        <taxon>Gunneridae</taxon>
        <taxon>Pentapetalae</taxon>
        <taxon>rosids</taxon>
        <taxon>fabids</taxon>
        <taxon>Fabales</taxon>
        <taxon>Fabaceae</taxon>
        <taxon>Papilionoideae</taxon>
        <taxon>50 kb inversion clade</taxon>
        <taxon>NPAAA clade</taxon>
        <taxon>indigoferoid/millettioid clade</taxon>
        <taxon>Phaseoleae</taxon>
        <taxon>Mucuna</taxon>
    </lineage>
</organism>
<dbReference type="SUPFAM" id="SSF53098">
    <property type="entry name" value="Ribonuclease H-like"/>
    <property type="match status" value="1"/>
</dbReference>
<dbReference type="InterPro" id="IPR001584">
    <property type="entry name" value="Integrase_cat-core"/>
</dbReference>
<dbReference type="InterPro" id="IPR036397">
    <property type="entry name" value="RNaseH_sf"/>
</dbReference>
<protein>
    <submittedName>
        <fullName evidence="2">Pol</fullName>
    </submittedName>
</protein>
<comment type="caution">
    <text evidence="2">The sequence shown here is derived from an EMBL/GenBank/DDBJ whole genome shotgun (WGS) entry which is preliminary data.</text>
</comment>
<feature type="domain" description="Integrase catalytic" evidence="1">
    <location>
        <begin position="82"/>
        <end position="202"/>
    </location>
</feature>
<dbReference type="Pfam" id="PF00665">
    <property type="entry name" value="rve"/>
    <property type="match status" value="1"/>
</dbReference>